<name>A0A0E9QVV4_ANGAN</name>
<protein>
    <submittedName>
        <fullName evidence="1">Uncharacterized protein</fullName>
    </submittedName>
</protein>
<organism evidence="1">
    <name type="scientific">Anguilla anguilla</name>
    <name type="common">European freshwater eel</name>
    <name type="synonym">Muraena anguilla</name>
    <dbReference type="NCBI Taxonomy" id="7936"/>
    <lineage>
        <taxon>Eukaryota</taxon>
        <taxon>Metazoa</taxon>
        <taxon>Chordata</taxon>
        <taxon>Craniata</taxon>
        <taxon>Vertebrata</taxon>
        <taxon>Euteleostomi</taxon>
        <taxon>Actinopterygii</taxon>
        <taxon>Neopterygii</taxon>
        <taxon>Teleostei</taxon>
        <taxon>Anguilliformes</taxon>
        <taxon>Anguillidae</taxon>
        <taxon>Anguilla</taxon>
    </lineage>
</organism>
<reference evidence="1" key="2">
    <citation type="journal article" date="2015" name="Fish Shellfish Immunol.">
        <title>Early steps in the European eel (Anguilla anguilla)-Vibrio vulnificus interaction in the gills: Role of the RtxA13 toxin.</title>
        <authorList>
            <person name="Callol A."/>
            <person name="Pajuelo D."/>
            <person name="Ebbesson L."/>
            <person name="Teles M."/>
            <person name="MacKenzie S."/>
            <person name="Amaro C."/>
        </authorList>
    </citation>
    <scope>NUCLEOTIDE SEQUENCE</scope>
</reference>
<evidence type="ECO:0000313" key="1">
    <source>
        <dbReference type="EMBL" id="JAH20964.1"/>
    </source>
</evidence>
<accession>A0A0E9QVV4</accession>
<dbReference type="AlphaFoldDB" id="A0A0E9QVV4"/>
<dbReference type="EMBL" id="GBXM01087613">
    <property type="protein sequence ID" value="JAH20964.1"/>
    <property type="molecule type" value="Transcribed_RNA"/>
</dbReference>
<proteinExistence type="predicted"/>
<sequence length="18" mass="2102">MSPYLTSFFRRGKIIQTG</sequence>
<reference evidence="1" key="1">
    <citation type="submission" date="2014-11" db="EMBL/GenBank/DDBJ databases">
        <authorList>
            <person name="Amaro Gonzalez C."/>
        </authorList>
    </citation>
    <scope>NUCLEOTIDE SEQUENCE</scope>
</reference>